<keyword evidence="9 22" id="KW-0297">G-protein coupled receptor</keyword>
<keyword evidence="3" id="KW-0597">Phosphoprotein</keyword>
<dbReference type="PANTHER" id="PTHR24240">
    <property type="entry name" value="OPSIN"/>
    <property type="match status" value="1"/>
</dbReference>
<evidence type="ECO:0000256" key="14">
    <source>
        <dbReference type="ARBA" id="ARBA00023224"/>
    </source>
</evidence>
<evidence type="ECO:0000256" key="13">
    <source>
        <dbReference type="ARBA" id="ARBA00023180"/>
    </source>
</evidence>
<keyword evidence="10 22" id="KW-0472">Membrane</keyword>
<evidence type="ECO:0000313" key="25">
    <source>
        <dbReference type="EMBL" id="ATY71621.1"/>
    </source>
</evidence>
<comment type="similarity">
    <text evidence="22">Belongs to the G-protein coupled receptor 1 family. Opsin subfamily.</text>
</comment>
<evidence type="ECO:0000256" key="6">
    <source>
        <dbReference type="ARBA" id="ARBA00022925"/>
    </source>
</evidence>
<dbReference type="Gene3D" id="1.20.1070.10">
    <property type="entry name" value="Rhodopsin 7-helix transmembrane proteins"/>
    <property type="match status" value="1"/>
</dbReference>
<feature type="compositionally biased region" description="Low complexity" evidence="23">
    <location>
        <begin position="335"/>
        <end position="358"/>
    </location>
</feature>
<dbReference type="GO" id="GO:0007602">
    <property type="term" value="P:phototransduction"/>
    <property type="evidence" value="ECO:0007669"/>
    <property type="project" value="UniProtKB-KW"/>
</dbReference>
<dbReference type="PRINTS" id="PR00238">
    <property type="entry name" value="OPSIN"/>
</dbReference>
<feature type="glycosylation site" description="N-linked (GlcNAc...) asparagine" evidence="19">
    <location>
        <position position="15"/>
    </location>
</feature>
<organism evidence="25">
    <name type="scientific">Maurolicus muelleri</name>
    <name type="common">pearlsides</name>
    <dbReference type="NCBI Taxonomy" id="68502"/>
    <lineage>
        <taxon>Eukaryota</taxon>
        <taxon>Metazoa</taxon>
        <taxon>Chordata</taxon>
        <taxon>Craniata</taxon>
        <taxon>Vertebrata</taxon>
        <taxon>Euteleostomi</taxon>
        <taxon>Actinopterygii</taxon>
        <taxon>Neopterygii</taxon>
        <taxon>Teleostei</taxon>
        <taxon>Stomiati</taxon>
        <taxon>Stomiiformes</taxon>
        <taxon>Sternoptychidae</taxon>
        <taxon>Maurolicinae</taxon>
        <taxon>Maurolicus</taxon>
    </lineage>
</organism>
<keyword evidence="14 22" id="KW-0807">Transducer</keyword>
<dbReference type="Pfam" id="PF00001">
    <property type="entry name" value="7tm_1"/>
    <property type="match status" value="1"/>
</dbReference>
<dbReference type="GO" id="GO:0016020">
    <property type="term" value="C:membrane"/>
    <property type="evidence" value="ECO:0007669"/>
    <property type="project" value="UniProtKB-SubCell"/>
</dbReference>
<dbReference type="Pfam" id="PF10413">
    <property type="entry name" value="Rhodopsin_N"/>
    <property type="match status" value="1"/>
</dbReference>
<evidence type="ECO:0000256" key="19">
    <source>
        <dbReference type="PIRSR" id="PIRSR600732-4"/>
    </source>
</evidence>
<evidence type="ECO:0000256" key="1">
    <source>
        <dbReference type="ARBA" id="ARBA00004141"/>
    </source>
</evidence>
<feature type="transmembrane region" description="Helical" evidence="22">
    <location>
        <begin position="288"/>
        <end position="309"/>
    </location>
</feature>
<dbReference type="GO" id="GO:0009881">
    <property type="term" value="F:photoreceptor activity"/>
    <property type="evidence" value="ECO:0007669"/>
    <property type="project" value="UniProtKB-KW"/>
</dbReference>
<proteinExistence type="evidence at transcript level"/>
<protein>
    <recommendedName>
        <fullName evidence="22">Rhodopsin</fullName>
    </recommendedName>
</protein>
<dbReference type="AlphaFoldDB" id="A0A2H4T6T1"/>
<evidence type="ECO:0000256" key="21">
    <source>
        <dbReference type="PIRSR" id="PIRSR600732-50"/>
    </source>
</evidence>
<reference evidence="25" key="1">
    <citation type="journal article" date="2017" name="Sci. Adv.">
        <title>Pushing the limits of photoreception in twilight conditions: The rod-like cone retina of the deep-sea pearlsides.</title>
        <authorList>
            <person name="de Busserolles F."/>
            <person name="Cortesi F."/>
            <person name="Helvik J.V."/>
            <person name="Davies W.I.L."/>
            <person name="Templin R.M."/>
            <person name="Sullivan R.K.P."/>
            <person name="Michell C.T."/>
            <person name="Mountford J.K."/>
            <person name="Collin S.P."/>
            <person name="Irigoien X."/>
            <person name="Kaartvedt S."/>
            <person name="Marshall J."/>
        </authorList>
    </citation>
    <scope>NUCLEOTIDE SEQUENCE</scope>
</reference>
<dbReference type="InterPro" id="IPR027430">
    <property type="entry name" value="Retinal_BS"/>
</dbReference>
<evidence type="ECO:0000256" key="7">
    <source>
        <dbReference type="ARBA" id="ARBA00022989"/>
    </source>
</evidence>
<keyword evidence="11 18" id="KW-1015">Disulfide bond</keyword>
<feature type="site" description="Plays an important role in the conformation switch to the active conformation" evidence="17">
    <location>
        <position position="113"/>
    </location>
</feature>
<dbReference type="PROSITE" id="PS50262">
    <property type="entry name" value="G_PROTEIN_RECEP_F1_2"/>
    <property type="match status" value="1"/>
</dbReference>
<evidence type="ECO:0000256" key="15">
    <source>
        <dbReference type="ARBA" id="ARBA00023305"/>
    </source>
</evidence>
<evidence type="ECO:0000256" key="12">
    <source>
        <dbReference type="ARBA" id="ARBA00023170"/>
    </source>
</evidence>
<dbReference type="InterPro" id="IPR000276">
    <property type="entry name" value="GPCR_Rhodpsn"/>
</dbReference>
<dbReference type="GO" id="GO:0004930">
    <property type="term" value="F:G protein-coupled receptor activity"/>
    <property type="evidence" value="ECO:0007669"/>
    <property type="project" value="UniProtKB-KW"/>
</dbReference>
<feature type="transmembrane region" description="Helical" evidence="22">
    <location>
        <begin position="71"/>
        <end position="91"/>
    </location>
</feature>
<feature type="modified residue" description="N6-(retinylidene)lysine" evidence="21">
    <location>
        <position position="296"/>
    </location>
</feature>
<evidence type="ECO:0000256" key="5">
    <source>
        <dbReference type="ARBA" id="ARBA00022692"/>
    </source>
</evidence>
<dbReference type="PRINTS" id="PR00579">
    <property type="entry name" value="RHODOPSIN"/>
</dbReference>
<dbReference type="PROSITE" id="PS00238">
    <property type="entry name" value="OPSIN"/>
    <property type="match status" value="1"/>
</dbReference>
<feature type="transmembrane region" description="Helical" evidence="22">
    <location>
        <begin position="254"/>
        <end position="276"/>
    </location>
</feature>
<dbReference type="SUPFAM" id="SSF81321">
    <property type="entry name" value="Family A G protein-coupled receptor-like"/>
    <property type="match status" value="1"/>
</dbReference>
<comment type="PTM">
    <text evidence="21">Contains one covalently linked retinal chromophore.</text>
</comment>
<feature type="lipid moiety-binding region" description="S-palmitoyl cysteine" evidence="20">
    <location>
        <position position="323"/>
    </location>
</feature>
<keyword evidence="4 22" id="KW-0716">Sensory transduction</keyword>
<evidence type="ECO:0000256" key="8">
    <source>
        <dbReference type="ARBA" id="ARBA00022991"/>
    </source>
</evidence>
<evidence type="ECO:0000256" key="23">
    <source>
        <dbReference type="SAM" id="MobiDB-lite"/>
    </source>
</evidence>
<dbReference type="PRINTS" id="PR00237">
    <property type="entry name" value="GPCRRHODOPSN"/>
</dbReference>
<evidence type="ECO:0000259" key="24">
    <source>
        <dbReference type="PROSITE" id="PS50262"/>
    </source>
</evidence>
<keyword evidence="8 21" id="KW-0157">Chromophore</keyword>
<evidence type="ECO:0000256" key="11">
    <source>
        <dbReference type="ARBA" id="ARBA00023157"/>
    </source>
</evidence>
<evidence type="ECO:0000256" key="2">
    <source>
        <dbReference type="ARBA" id="ARBA00022543"/>
    </source>
</evidence>
<keyword evidence="5 22" id="KW-0812">Transmembrane</keyword>
<dbReference type="PROSITE" id="PS00237">
    <property type="entry name" value="G_PROTEIN_RECEP_F1_1"/>
    <property type="match status" value="1"/>
</dbReference>
<evidence type="ECO:0000256" key="18">
    <source>
        <dbReference type="PIRSR" id="PIRSR600732-3"/>
    </source>
</evidence>
<keyword evidence="7 22" id="KW-1133">Transmembrane helix</keyword>
<dbReference type="InterPro" id="IPR000732">
    <property type="entry name" value="Rhodopsin"/>
</dbReference>
<keyword evidence="16" id="KW-0862">Zinc</keyword>
<evidence type="ECO:0000256" key="9">
    <source>
        <dbReference type="ARBA" id="ARBA00023040"/>
    </source>
</evidence>
<evidence type="ECO:0000256" key="16">
    <source>
        <dbReference type="PIRSR" id="PIRSR600732-1"/>
    </source>
</evidence>
<evidence type="ECO:0000256" key="10">
    <source>
        <dbReference type="ARBA" id="ARBA00023136"/>
    </source>
</evidence>
<keyword evidence="2 22" id="KW-0600">Photoreceptor protein</keyword>
<evidence type="ECO:0000256" key="4">
    <source>
        <dbReference type="ARBA" id="ARBA00022606"/>
    </source>
</evidence>
<keyword evidence="15" id="KW-0844">Vision</keyword>
<keyword evidence="12 22" id="KW-0675">Receptor</keyword>
<dbReference type="InterPro" id="IPR050125">
    <property type="entry name" value="GPCR_opsins"/>
</dbReference>
<dbReference type="FunFam" id="1.20.1070.10:FF:000018">
    <property type="entry name" value="Rhodopsin"/>
    <property type="match status" value="1"/>
</dbReference>
<keyword evidence="20" id="KW-0449">Lipoprotein</keyword>
<name>A0A2H4T6T1_9TELE</name>
<dbReference type="GO" id="GO:0007601">
    <property type="term" value="P:visual perception"/>
    <property type="evidence" value="ECO:0007669"/>
    <property type="project" value="UniProtKB-KW"/>
</dbReference>
<keyword evidence="16" id="KW-0479">Metal-binding</keyword>
<feature type="transmembrane region" description="Helical" evidence="22">
    <location>
        <begin position="154"/>
        <end position="173"/>
    </location>
</feature>
<dbReference type="EMBL" id="MF805834">
    <property type="protein sequence ID" value="ATY71621.1"/>
    <property type="molecule type" value="mRNA"/>
</dbReference>
<comment type="subcellular location">
    <subcellularLocation>
        <location evidence="1 22">Membrane</location>
        <topology evidence="1 22">Multi-pass membrane protein</topology>
    </subcellularLocation>
</comment>
<feature type="transmembrane region" description="Helical" evidence="22">
    <location>
        <begin position="111"/>
        <end position="133"/>
    </location>
</feature>
<evidence type="ECO:0000256" key="20">
    <source>
        <dbReference type="PIRSR" id="PIRSR600732-5"/>
    </source>
</evidence>
<feature type="transmembrane region" description="Helical" evidence="22">
    <location>
        <begin position="35"/>
        <end position="59"/>
    </location>
</feature>
<sequence length="358" mass="40011">MNGTEGPYFYVPMSNATGVVRSPYEYPQYYLVNPVAFFVLGAYMFFLILTVFPINFLTLYVTIEHKKLRTALNYVLLNLAVANLFMVTGGFTTTLYSSMHGYFVLGRSGCIIEGFCATHGGQVALWSLVVLAIERYLVVCKPIANFRFGENHAIMGLVFSWVMAFSCSLPPLFGWSRYIPEGMQCSCGIDYYTRAEGFNNESFVIYMFVVHFTIPLTIITFCYGRLLCAVKEAAAAQQESETTQRAEKEVSRMVVLMVMSYMVSWMPYAAVAWYIFCNQGTEFGPLFMAVPAFFAKSSALYNPVIYICMNKQFRMCMITTLFCGKNPFEDMEGDSTTSASKTEASSVSSSSTSSVGPA</sequence>
<evidence type="ECO:0000256" key="22">
    <source>
        <dbReference type="RuleBase" id="RU004951"/>
    </source>
</evidence>
<feature type="glycosylation site" description="N-linked (GlcNAc...) asparagine" evidence="19">
    <location>
        <position position="2"/>
    </location>
</feature>
<evidence type="ECO:0000256" key="17">
    <source>
        <dbReference type="PIRSR" id="PIRSR600732-2"/>
    </source>
</evidence>
<dbReference type="InterPro" id="IPR001760">
    <property type="entry name" value="Opsin"/>
</dbReference>
<dbReference type="GO" id="GO:0046872">
    <property type="term" value="F:metal ion binding"/>
    <property type="evidence" value="ECO:0007669"/>
    <property type="project" value="UniProtKB-KW"/>
</dbReference>
<feature type="domain" description="G-protein coupled receptors family 1 profile" evidence="24">
    <location>
        <begin position="54"/>
        <end position="306"/>
    </location>
</feature>
<keyword evidence="6 21" id="KW-0681">Retinal protein</keyword>
<feature type="region of interest" description="Disordered" evidence="23">
    <location>
        <begin position="331"/>
        <end position="358"/>
    </location>
</feature>
<feature type="binding site" evidence="16">
    <location>
        <position position="279"/>
    </location>
    <ligand>
        <name>Zn(2+)</name>
        <dbReference type="ChEBI" id="CHEBI:29105"/>
    </ligand>
</feature>
<keyword evidence="13 19" id="KW-0325">Glycoprotein</keyword>
<dbReference type="InterPro" id="IPR019477">
    <property type="entry name" value="Rhodopsin_N"/>
</dbReference>
<dbReference type="InterPro" id="IPR017452">
    <property type="entry name" value="GPCR_Rhodpsn_7TM"/>
</dbReference>
<evidence type="ECO:0000256" key="3">
    <source>
        <dbReference type="ARBA" id="ARBA00022553"/>
    </source>
</evidence>
<accession>A0A2H4T6T1</accession>
<feature type="transmembrane region" description="Helical" evidence="22">
    <location>
        <begin position="203"/>
        <end position="223"/>
    </location>
</feature>
<feature type="binding site" evidence="16">
    <location>
        <position position="201"/>
    </location>
    <ligand>
        <name>Zn(2+)</name>
        <dbReference type="ChEBI" id="CHEBI:29105"/>
    </ligand>
</feature>
<feature type="disulfide bond" evidence="18">
    <location>
        <begin position="110"/>
        <end position="187"/>
    </location>
</feature>